<feature type="repeat" description="WD" evidence="8">
    <location>
        <begin position="336"/>
        <end position="377"/>
    </location>
</feature>
<evidence type="ECO:0000256" key="8">
    <source>
        <dbReference type="PROSITE-ProRule" id="PRU00221"/>
    </source>
</evidence>
<dbReference type="InterPro" id="IPR037264">
    <property type="entry name" value="TFIID_NTD2_sf"/>
</dbReference>
<comment type="subcellular location">
    <subcellularLocation>
        <location evidence="1">Nucleus</location>
    </subcellularLocation>
</comment>
<protein>
    <submittedName>
        <fullName evidence="11">Uncharacterized protein</fullName>
    </submittedName>
</protein>
<dbReference type="GO" id="GO:0016251">
    <property type="term" value="F:RNA polymerase II general transcription initiation factor activity"/>
    <property type="evidence" value="ECO:0007669"/>
    <property type="project" value="TreeGrafter"/>
</dbReference>
<sequence>MKRSGSDLIRTNVVSYLKRRNYIVDSDHFRKSDLVVSETSHEMAVSALIEKDASRLNSIIFSSINNDLAQAEQQFVKLKTWITDKCEEKCRSELSELLFPLFCHLYLEIIRGGHRQATSKFLKRYQELFMNTEYSRDIIKELSTVLTTQDINNLPLLQAFRSCKYEVKLSCRAMANLRKYLTTHSHVILLQVLQTWFDLEVQTENNTPEEDEDSLKFASSDDMVNYCKNYLNKLGSFNNDDSEMRQLKDSFRSVSDSPTPPPPLLLYTLHNTEHPTCTDVNKLSKLLAVGYLNSEINVFTVNEIKLAPSMRRATINLACDSEPIDHPPPERKYYMLRGHNGPLSAVTFIPGTEMLLSASHDKTMRVWSVPTQSCAAIYKGHNYPIWCMGVNSLSYCVATGSHDRTARLWNLDRTYPLRILAGHTMDVNCLQFHSNGKYLATGSADKSVRLWSVTDGMMVRVFAGHSGSIQTLAFSPNGQYLASAGDDRHVRVWDLASGTTIADLRGHSNYIIGVNWSKDGSMLASASVDGTILLWNAKNFKTKSISSDSQEVPAKYTANCINMLSLRYLQGNLLVAIGTAPLKLTQQQQQTT</sequence>
<reference evidence="11" key="1">
    <citation type="submission" date="2015-12" db="EMBL/GenBank/DDBJ databases">
        <title>De novo transcriptome assembly of four potential Pierce s Disease insect vectors from Arizona vineyards.</title>
        <authorList>
            <person name="Tassone E.E."/>
        </authorList>
    </citation>
    <scope>NUCLEOTIDE SEQUENCE</scope>
</reference>
<name>A0A1B6DIH6_9HEMI</name>
<feature type="repeat" description="WD" evidence="8">
    <location>
        <begin position="378"/>
        <end position="419"/>
    </location>
</feature>
<dbReference type="Gene3D" id="2.130.10.10">
    <property type="entry name" value="YVTN repeat-like/Quinoprotein amine dehydrogenase"/>
    <property type="match status" value="2"/>
</dbReference>
<evidence type="ECO:0000256" key="3">
    <source>
        <dbReference type="ARBA" id="ARBA00022574"/>
    </source>
</evidence>
<evidence type="ECO:0000256" key="7">
    <source>
        <dbReference type="ARBA" id="ARBA00023242"/>
    </source>
</evidence>
<evidence type="ECO:0000259" key="10">
    <source>
        <dbReference type="Pfam" id="PF23414"/>
    </source>
</evidence>
<dbReference type="Gene3D" id="1.25.40.500">
    <property type="entry name" value="TFIID subunit TAF5, NTD2 domain"/>
    <property type="match status" value="1"/>
</dbReference>
<dbReference type="EMBL" id="GEDC01011795">
    <property type="protein sequence ID" value="JAS25503.1"/>
    <property type="molecule type" value="Transcribed_RNA"/>
</dbReference>
<dbReference type="SUPFAM" id="SSF50978">
    <property type="entry name" value="WD40 repeat-like"/>
    <property type="match status" value="1"/>
</dbReference>
<accession>A0A1B6DIH6</accession>
<dbReference type="InterPro" id="IPR020472">
    <property type="entry name" value="WD40_PAC1"/>
</dbReference>
<evidence type="ECO:0000256" key="6">
    <source>
        <dbReference type="ARBA" id="ARBA00023163"/>
    </source>
</evidence>
<feature type="repeat" description="WD" evidence="8">
    <location>
        <begin position="462"/>
        <end position="503"/>
    </location>
</feature>
<evidence type="ECO:0000256" key="4">
    <source>
        <dbReference type="ARBA" id="ARBA00022737"/>
    </source>
</evidence>
<evidence type="ECO:0000256" key="5">
    <source>
        <dbReference type="ARBA" id="ARBA00023015"/>
    </source>
</evidence>
<evidence type="ECO:0000256" key="2">
    <source>
        <dbReference type="ARBA" id="ARBA00009435"/>
    </source>
</evidence>
<dbReference type="GO" id="GO:0006367">
    <property type="term" value="P:transcription initiation at RNA polymerase II promoter"/>
    <property type="evidence" value="ECO:0007669"/>
    <property type="project" value="TreeGrafter"/>
</dbReference>
<dbReference type="Pfam" id="PF00400">
    <property type="entry name" value="WD40"/>
    <property type="match status" value="1"/>
</dbReference>
<dbReference type="Pfam" id="PF23414">
    <property type="entry name" value="Beta-prop_EML_2"/>
    <property type="match status" value="1"/>
</dbReference>
<feature type="domain" description="EML-like second beta-propeller" evidence="10">
    <location>
        <begin position="385"/>
        <end position="552"/>
    </location>
</feature>
<dbReference type="InterPro" id="IPR015943">
    <property type="entry name" value="WD40/YVTN_repeat-like_dom_sf"/>
</dbReference>
<dbReference type="InterPro" id="IPR055442">
    <property type="entry name" value="Beta-prop_EML-like_2nd"/>
</dbReference>
<dbReference type="SUPFAM" id="SSF160897">
    <property type="entry name" value="Taf5 N-terminal domain-like"/>
    <property type="match status" value="1"/>
</dbReference>
<dbReference type="PANTHER" id="PTHR19879:SF1">
    <property type="entry name" value="CANNONBALL-RELATED"/>
    <property type="match status" value="1"/>
</dbReference>
<gene>
    <name evidence="11" type="ORF">g.38279</name>
</gene>
<dbReference type="SMART" id="SM00320">
    <property type="entry name" value="WD40"/>
    <property type="match status" value="6"/>
</dbReference>
<dbReference type="GO" id="GO:0005669">
    <property type="term" value="C:transcription factor TFIID complex"/>
    <property type="evidence" value="ECO:0007669"/>
    <property type="project" value="TreeGrafter"/>
</dbReference>
<dbReference type="PRINTS" id="PR00320">
    <property type="entry name" value="GPROTEINBRPT"/>
</dbReference>
<evidence type="ECO:0000313" key="11">
    <source>
        <dbReference type="EMBL" id="JAS25503.1"/>
    </source>
</evidence>
<dbReference type="InterPro" id="IPR001680">
    <property type="entry name" value="WD40_rpt"/>
</dbReference>
<dbReference type="AlphaFoldDB" id="A0A1B6DIH6"/>
<comment type="similarity">
    <text evidence="2">Belongs to the WD repeat TAF5 family.</text>
</comment>
<dbReference type="PROSITE" id="PS00678">
    <property type="entry name" value="WD_REPEATS_1"/>
    <property type="match status" value="3"/>
</dbReference>
<dbReference type="PANTHER" id="PTHR19879">
    <property type="entry name" value="TRANSCRIPTION INITIATION FACTOR TFIID"/>
    <property type="match status" value="1"/>
</dbReference>
<evidence type="ECO:0000259" key="9">
    <source>
        <dbReference type="Pfam" id="PF04494"/>
    </source>
</evidence>
<feature type="repeat" description="WD" evidence="8">
    <location>
        <begin position="420"/>
        <end position="461"/>
    </location>
</feature>
<dbReference type="InterPro" id="IPR019775">
    <property type="entry name" value="WD40_repeat_CS"/>
</dbReference>
<dbReference type="Pfam" id="PF04494">
    <property type="entry name" value="TFIID_NTD2"/>
    <property type="match status" value="1"/>
</dbReference>
<dbReference type="CDD" id="cd00200">
    <property type="entry name" value="WD40"/>
    <property type="match status" value="1"/>
</dbReference>
<dbReference type="PROSITE" id="PS50294">
    <property type="entry name" value="WD_REPEATS_REGION"/>
    <property type="match status" value="5"/>
</dbReference>
<dbReference type="InterPro" id="IPR007582">
    <property type="entry name" value="TFIID_NTD2"/>
</dbReference>
<keyword evidence="6" id="KW-0804">Transcription</keyword>
<dbReference type="CDD" id="cd08044">
    <property type="entry name" value="TAF5_NTD2"/>
    <property type="match status" value="1"/>
</dbReference>
<feature type="domain" description="TFIID subunit TAF5 NTD2" evidence="9">
    <location>
        <begin position="67"/>
        <end position="195"/>
    </location>
</feature>
<proteinExistence type="inferred from homology"/>
<organism evidence="11">
    <name type="scientific">Clastoptera arizonana</name>
    <name type="common">Arizona spittle bug</name>
    <dbReference type="NCBI Taxonomy" id="38151"/>
    <lineage>
        <taxon>Eukaryota</taxon>
        <taxon>Metazoa</taxon>
        <taxon>Ecdysozoa</taxon>
        <taxon>Arthropoda</taxon>
        <taxon>Hexapoda</taxon>
        <taxon>Insecta</taxon>
        <taxon>Pterygota</taxon>
        <taxon>Neoptera</taxon>
        <taxon>Paraneoptera</taxon>
        <taxon>Hemiptera</taxon>
        <taxon>Auchenorrhyncha</taxon>
        <taxon>Cercopoidea</taxon>
        <taxon>Clastopteridae</taxon>
        <taxon>Clastoptera</taxon>
    </lineage>
</organism>
<keyword evidence="5" id="KW-0805">Transcription regulation</keyword>
<keyword evidence="3 8" id="KW-0853">WD repeat</keyword>
<feature type="repeat" description="WD" evidence="8">
    <location>
        <begin position="504"/>
        <end position="545"/>
    </location>
</feature>
<keyword evidence="4" id="KW-0677">Repeat</keyword>
<keyword evidence="7" id="KW-0539">Nucleus</keyword>
<evidence type="ECO:0000256" key="1">
    <source>
        <dbReference type="ARBA" id="ARBA00004123"/>
    </source>
</evidence>
<dbReference type="PROSITE" id="PS50082">
    <property type="entry name" value="WD_REPEATS_2"/>
    <property type="match status" value="5"/>
</dbReference>
<dbReference type="InterPro" id="IPR036322">
    <property type="entry name" value="WD40_repeat_dom_sf"/>
</dbReference>